<protein>
    <submittedName>
        <fullName evidence="1">Lantibiotic biosynthesis dehydratase-like protein</fullName>
    </submittedName>
</protein>
<gene>
    <name evidence="1" type="ORF">FB467_3636</name>
</gene>
<proteinExistence type="predicted"/>
<name>A0A542YWH3_9MICO</name>
<reference evidence="1 2" key="1">
    <citation type="submission" date="2019-06" db="EMBL/GenBank/DDBJ databases">
        <title>Sequencing the genomes of 1000 actinobacteria strains.</title>
        <authorList>
            <person name="Klenk H.-P."/>
        </authorList>
    </citation>
    <scope>NUCLEOTIDE SEQUENCE [LARGE SCALE GENOMIC DNA]</scope>
    <source>
        <strain evidence="1 2">DSM 12335</strain>
    </source>
</reference>
<sequence length="395" mass="44411">MSTTDPTVIRGLRINYYAEDKRRLIHDCLVPLAKEAHDAPGIASAWLQSNWRFGPHTMLYLHGAPAAVDALLPQLQARAEAHLATDRSTRVITDEEWERTSYDLGRLELVSPPYLPLEPDNTVSVQDGGPSDTFLRTERALHAKGRTIGSGLDCLHDASGRLFDGPDATNAVFRGMAALAVNYPRWGLISGYQAFLSHWKEYFYWTDTDGRLSRPLERSWAAQRDGLVAVVQRAKQRQPGESTGDPVLDRWIAWVEERMPDALALAATEDILPYPHPSRLEKAETFGPDLAVQWSGSDERDYSDFHAAFRQLDFTKLGNGTDFAAYRFLINSFFELLPLVGVTPMQRYSLAYLFTEAAQDVVGERWDTTIARTVERQRAAEPELRPTLPWAGSHV</sequence>
<dbReference type="AlphaFoldDB" id="A0A542YWH3"/>
<dbReference type="OrthoDB" id="70280at2"/>
<organism evidence="1 2">
    <name type="scientific">Ornithinicoccus hortensis</name>
    <dbReference type="NCBI Taxonomy" id="82346"/>
    <lineage>
        <taxon>Bacteria</taxon>
        <taxon>Bacillati</taxon>
        <taxon>Actinomycetota</taxon>
        <taxon>Actinomycetes</taxon>
        <taxon>Micrococcales</taxon>
        <taxon>Intrasporangiaceae</taxon>
        <taxon>Ornithinicoccus</taxon>
    </lineage>
</organism>
<dbReference type="EMBL" id="VFOP01000001">
    <property type="protein sequence ID" value="TQL52450.1"/>
    <property type="molecule type" value="Genomic_DNA"/>
</dbReference>
<keyword evidence="2" id="KW-1185">Reference proteome</keyword>
<accession>A0A542YWH3</accession>
<dbReference type="Proteomes" id="UP000319516">
    <property type="component" value="Unassembled WGS sequence"/>
</dbReference>
<dbReference type="RefSeq" id="WP_141786322.1">
    <property type="nucleotide sequence ID" value="NZ_BAAAIK010000001.1"/>
</dbReference>
<comment type="caution">
    <text evidence="1">The sequence shown here is derived from an EMBL/GenBank/DDBJ whole genome shotgun (WGS) entry which is preliminary data.</text>
</comment>
<evidence type="ECO:0000313" key="2">
    <source>
        <dbReference type="Proteomes" id="UP000319516"/>
    </source>
</evidence>
<evidence type="ECO:0000313" key="1">
    <source>
        <dbReference type="EMBL" id="TQL52450.1"/>
    </source>
</evidence>